<comment type="caution">
    <text evidence="4">The sequence shown here is derived from an EMBL/GenBank/DDBJ whole genome shotgun (WGS) entry which is preliminary data.</text>
</comment>
<dbReference type="Pfam" id="PF14031">
    <property type="entry name" value="D-ser_dehydrat"/>
    <property type="match status" value="1"/>
</dbReference>
<protein>
    <submittedName>
        <fullName evidence="4">D-TA family PLP-dependent enzyme</fullName>
    </submittedName>
</protein>
<dbReference type="CDD" id="cd06821">
    <property type="entry name" value="PLPDE_III_D-TA"/>
    <property type="match status" value="1"/>
</dbReference>
<dbReference type="Proteomes" id="UP001623559">
    <property type="component" value="Unassembled WGS sequence"/>
</dbReference>
<dbReference type="InterPro" id="IPR042208">
    <property type="entry name" value="D-ser_dehydrat-like_sf"/>
</dbReference>
<dbReference type="SUPFAM" id="SSF51419">
    <property type="entry name" value="PLP-binding barrel"/>
    <property type="match status" value="1"/>
</dbReference>
<sequence length="354" mass="39974">MINLDVFESPGLLVYPDRVKRNIAKAIEMVDGNPFRLRPHIKTHKTKEVNELLLEAGITKFKCATIAEAELLALSNAPDVLLSMQLIGPNISRFLQLKEAYPSTQFSSIIDDIQAAEALNEAFEGNNTGVYIDLNMGMNRTGIRPEKAFDLIQQLHKLPHISLRGLHAYDGHIRDKEYQDRENHVNSDFVSFYQLIDQLDTKDLELVVSGTPSFLVHHKNPLFTCSPGTFVFFDAGYAALFPENTFEFGVEIISRIISKPTETTICLDLGHKSVAAENPIDNRVRFIDRPEWILKSQSEEHGIVEVGNSSAYQIGEIVTMVPYHICPTVNLHSHLQVMDGGLWEVKARNRRLCY</sequence>
<evidence type="ECO:0000313" key="4">
    <source>
        <dbReference type="EMBL" id="MFL0205489.1"/>
    </source>
</evidence>
<proteinExistence type="inferred from homology"/>
<reference evidence="4 5" key="1">
    <citation type="submission" date="2024-07" db="EMBL/GenBank/DDBJ databases">
        <authorList>
            <person name="Pitt A."/>
            <person name="Hahn M.W."/>
        </authorList>
    </citation>
    <scope>NUCLEOTIDE SEQUENCE [LARGE SCALE GENOMIC DNA]</scope>
    <source>
        <strain evidence="4 5">2-AUSEE-184A6</strain>
    </source>
</reference>
<comment type="similarity">
    <text evidence="1">Belongs to the DSD1 family.</text>
</comment>
<keyword evidence="2" id="KW-0456">Lyase</keyword>
<dbReference type="InterPro" id="IPR029066">
    <property type="entry name" value="PLP-binding_barrel"/>
</dbReference>
<name>A0ABW8ST72_9BACT</name>
<feature type="domain" description="D-serine dehydratase-like" evidence="3">
    <location>
        <begin position="249"/>
        <end position="339"/>
    </location>
</feature>
<dbReference type="InterPro" id="IPR026956">
    <property type="entry name" value="D-ser_dehydrat-like_dom"/>
</dbReference>
<dbReference type="EMBL" id="JBEWZG010000001">
    <property type="protein sequence ID" value="MFL0205489.1"/>
    <property type="molecule type" value="Genomic_DNA"/>
</dbReference>
<dbReference type="RefSeq" id="WP_406777084.1">
    <property type="nucleotide sequence ID" value="NZ_JBEWZG010000001.1"/>
</dbReference>
<dbReference type="PANTHER" id="PTHR28004">
    <property type="entry name" value="ZGC:162816-RELATED"/>
    <property type="match status" value="1"/>
</dbReference>
<dbReference type="PANTHER" id="PTHR28004:SF2">
    <property type="entry name" value="D-SERINE DEHYDRATASE"/>
    <property type="match status" value="1"/>
</dbReference>
<dbReference type="SMART" id="SM01119">
    <property type="entry name" value="D-ser_dehydrat"/>
    <property type="match status" value="1"/>
</dbReference>
<dbReference type="InterPro" id="IPR001608">
    <property type="entry name" value="Ala_racemase_N"/>
</dbReference>
<dbReference type="Gene3D" id="2.40.37.20">
    <property type="entry name" value="D-serine dehydratase-like domain"/>
    <property type="match status" value="1"/>
</dbReference>
<accession>A0ABW8ST72</accession>
<dbReference type="InterPro" id="IPR051466">
    <property type="entry name" value="D-amino_acid_metab_enzyme"/>
</dbReference>
<dbReference type="Pfam" id="PF01168">
    <property type="entry name" value="Ala_racemase_N"/>
    <property type="match status" value="1"/>
</dbReference>
<evidence type="ECO:0000313" key="5">
    <source>
        <dbReference type="Proteomes" id="UP001623559"/>
    </source>
</evidence>
<gene>
    <name evidence="4" type="ORF">V7S74_01930</name>
</gene>
<organism evidence="4 5">
    <name type="scientific">Aquirufa novilacunae</name>
    <dbReference type="NCBI Taxonomy" id="3139305"/>
    <lineage>
        <taxon>Bacteria</taxon>
        <taxon>Pseudomonadati</taxon>
        <taxon>Bacteroidota</taxon>
        <taxon>Cytophagia</taxon>
        <taxon>Cytophagales</taxon>
        <taxon>Flectobacillaceae</taxon>
        <taxon>Aquirufa</taxon>
    </lineage>
</organism>
<evidence type="ECO:0000256" key="1">
    <source>
        <dbReference type="ARBA" id="ARBA00005323"/>
    </source>
</evidence>
<dbReference type="Gene3D" id="3.20.20.10">
    <property type="entry name" value="Alanine racemase"/>
    <property type="match status" value="1"/>
</dbReference>
<evidence type="ECO:0000259" key="3">
    <source>
        <dbReference type="SMART" id="SM01119"/>
    </source>
</evidence>
<evidence type="ECO:0000256" key="2">
    <source>
        <dbReference type="ARBA" id="ARBA00023239"/>
    </source>
</evidence>